<feature type="compositionally biased region" description="Low complexity" evidence="13">
    <location>
        <begin position="1424"/>
        <end position="1437"/>
    </location>
</feature>
<evidence type="ECO:0000313" key="16">
    <source>
        <dbReference type="Proteomes" id="UP000079169"/>
    </source>
</evidence>
<feature type="region of interest" description="Disordered" evidence="13">
    <location>
        <begin position="1532"/>
        <end position="1564"/>
    </location>
</feature>
<keyword evidence="8" id="KW-0788">Thiol protease</keyword>
<evidence type="ECO:0000256" key="13">
    <source>
        <dbReference type="SAM" id="MobiDB-lite"/>
    </source>
</evidence>
<feature type="compositionally biased region" description="Low complexity" evidence="13">
    <location>
        <begin position="77"/>
        <end position="93"/>
    </location>
</feature>
<evidence type="ECO:0000256" key="10">
    <source>
        <dbReference type="PIRSR" id="PIRSR622684-1"/>
    </source>
</evidence>
<evidence type="ECO:0000259" key="14">
    <source>
        <dbReference type="PROSITE" id="PS50199"/>
    </source>
</evidence>
<protein>
    <submittedName>
        <fullName evidence="17">Uncharacterized protein LOC103505896</fullName>
    </submittedName>
</protein>
<dbReference type="STRING" id="121845.A0A3Q0IRD4"/>
<evidence type="ECO:0000256" key="4">
    <source>
        <dbReference type="ARBA" id="ARBA00022723"/>
    </source>
</evidence>
<feature type="compositionally biased region" description="Low complexity" evidence="13">
    <location>
        <begin position="101"/>
        <end position="119"/>
    </location>
</feature>
<dbReference type="InterPro" id="IPR038765">
    <property type="entry name" value="Papain-like_cys_pep_sf"/>
</dbReference>
<feature type="region of interest" description="Disordered" evidence="13">
    <location>
        <begin position="990"/>
        <end position="1018"/>
    </location>
</feature>
<dbReference type="GO" id="GO:0005737">
    <property type="term" value="C:cytoplasm"/>
    <property type="evidence" value="ECO:0007669"/>
    <property type="project" value="TreeGrafter"/>
</dbReference>
<dbReference type="CDD" id="cd00044">
    <property type="entry name" value="CysPc"/>
    <property type="match status" value="1"/>
</dbReference>
<evidence type="ECO:0000259" key="15">
    <source>
        <dbReference type="PROSITE" id="PS50203"/>
    </source>
</evidence>
<dbReference type="RefSeq" id="XP_026676905.1">
    <property type="nucleotide sequence ID" value="XM_026821104.1"/>
</dbReference>
<evidence type="ECO:0000256" key="6">
    <source>
        <dbReference type="ARBA" id="ARBA00022771"/>
    </source>
</evidence>
<evidence type="ECO:0000256" key="8">
    <source>
        <dbReference type="ARBA" id="ARBA00022807"/>
    </source>
</evidence>
<feature type="region of interest" description="Disordered" evidence="13">
    <location>
        <begin position="649"/>
        <end position="668"/>
    </location>
</feature>
<feature type="domain" description="Calpain catalytic" evidence="15">
    <location>
        <begin position="399"/>
        <end position="470"/>
    </location>
</feature>
<dbReference type="PROSITE" id="PS50199">
    <property type="entry name" value="ZF_RANBP2_2"/>
    <property type="match status" value="5"/>
</dbReference>
<organism evidence="16 17">
    <name type="scientific">Diaphorina citri</name>
    <name type="common">Asian citrus psyllid</name>
    <dbReference type="NCBI Taxonomy" id="121845"/>
    <lineage>
        <taxon>Eukaryota</taxon>
        <taxon>Metazoa</taxon>
        <taxon>Ecdysozoa</taxon>
        <taxon>Arthropoda</taxon>
        <taxon>Hexapoda</taxon>
        <taxon>Insecta</taxon>
        <taxon>Pterygota</taxon>
        <taxon>Neoptera</taxon>
        <taxon>Paraneoptera</taxon>
        <taxon>Hemiptera</taxon>
        <taxon>Sternorrhyncha</taxon>
        <taxon>Psylloidea</taxon>
        <taxon>Psyllidae</taxon>
        <taxon>Diaphorininae</taxon>
        <taxon>Diaphorina</taxon>
    </lineage>
</organism>
<evidence type="ECO:0000313" key="17">
    <source>
        <dbReference type="RefSeq" id="XP_026676905.1"/>
    </source>
</evidence>
<keyword evidence="5" id="KW-0677">Repeat</keyword>
<dbReference type="PaxDb" id="121845-A0A3Q0IRD4"/>
<dbReference type="GO" id="GO:0006508">
    <property type="term" value="P:proteolysis"/>
    <property type="evidence" value="ECO:0007669"/>
    <property type="project" value="UniProtKB-KW"/>
</dbReference>
<dbReference type="InterPro" id="IPR001300">
    <property type="entry name" value="Peptidase_C2_calpain_cat"/>
</dbReference>
<keyword evidence="7" id="KW-0378">Hydrolase</keyword>
<keyword evidence="3" id="KW-0645">Protease</keyword>
<keyword evidence="2" id="KW-0597">Phosphoprotein</keyword>
<dbReference type="KEGG" id="dci:103505896"/>
<feature type="domain" description="RanBP2-type" evidence="14">
    <location>
        <begin position="672"/>
        <end position="697"/>
    </location>
</feature>
<dbReference type="GO" id="GO:0004198">
    <property type="term" value="F:calcium-dependent cysteine-type endopeptidase activity"/>
    <property type="evidence" value="ECO:0007669"/>
    <property type="project" value="InterPro"/>
</dbReference>
<dbReference type="Gene3D" id="3.90.70.10">
    <property type="entry name" value="Cysteine proteinases"/>
    <property type="match status" value="1"/>
</dbReference>
<sequence length="2176" mass="241097">MGSIASVLQWNCNHCSLINPIEQKVCLRCGQVKSVPKNDEKLAFGARRSTKVDHNAHVIAKNTYVHGEESKKPLCYNNSAGGPSPSSRPGNVSESKKPLCSNNSAGGPSPSSRPGNVSGEIFRYDFDTPGVNPPLTCSSAFPPLESPPVYSNLHSPSNLSTPPLVNRELKPGRKLSDSTNSNEASPVLLSAGPGPSPLQGPGGGPPNIDRKLKPAVVTTPGTQPGVKKYEAQVESPTLKLASPPAGGSFARRKQRAAPSPVPPHSLAPSHVPPHSIAPSLSHGLAPPHSYGHIGSQPRRHSTSDDDVRIIVVFSSCGSSLTTPTVSNASANVLSPICSNKIKQRHSMIEPLAQKTSKSFDLLESSPSCSNQRYSLYENVVRPDANSSQRKSDSTVLSAYWLLTLAVLAEREDLITQVMITRDYNPHGVYQVRLCKDGKWTTVLVDDLLPCDKRAHLVYSQAKRKQLWVPFCTYENQQGQSLCEMCQNSGNGALPNKIRRPNVTESDGWQCSFCTYENQQGQSLCEMCQNSESTASNNNLLFIRKKIQSELTESLRLLFSDNIEPFANFSNNTDSSSNIVNNNCTNKNINNESKSVLENGVKNNVVATVEPIYAQVKKKSERKAVASGGKKRQVNNTNINSNIEICKNNRESQGSSQLTEPSTSHSPPCQEIWSCPQCTLENKCHLEKCEACEFPNKYFNKCKHDKQNVPPELDESCVTEIGLIQTKELNEICNTKNINYNEDTKIKTETYLTLPRRNKNFMGTLVTIPDWKKQPSADVNALASTSLETNRNNNSQDTKTTDNTMFTSNNLQKRSNRNILDPCNSHGGSNGLLRRQSFNSSHSNISLLDQYGSTSNIRDSTVLHSIKPRTSKSGTLENTDPAIAVNEKTASPLTYESSVHFAKNRYRRSISDSISQSHSSVVFSSCGSSLTTPTVSNASANVLSPICSNKIKQRHSMIEPLAQKTSKSFDLLESSPSCSNQRYSLYENVVRPDANSSQRPDSRDPDPSPPTTKYSYIGMSEPNPVSLPIERMWTCTRCSFTYNLIWSETCDICNSPRAPPSVGAPSLITVTKSTQGGSNINNGLGALDSWTCKKCTLVNSSADTVCSLCGGSKLRSTSVATDLTLRHGEFWNCPNCTLKNALSLPACTACKTNNRHLLQNVEPREDEERTNGELLGDLPVICVCAPCESVSLQPSNVPPEEELDRDLIWAQLLSSRLARFLMGASCGGGNMKVDENEYQSRESTASNNNLLFIRKKIQSELTESLRLLEEEQAHQMLTRIIRYCTDSNESFVDDRFPPAHNSLYYSGTSTDKKDQLVTQWLRPYDISMSEDKHLDWAVFRNPLPTDISQGNNLQDLWHQPKAATSFLQPEEDQDEELTTPTTLTVQDLWHQPKAATSFLQPEEDQDEELTTKSAEDGKRSAQDKPSSPNNNSTTLSYNSLGIYSRSNPNLSKVKWVCTSCCHSNSSILSVCIICNTGNNNKGDVNNKNNVDEGTDLNNSSQKSVQNDANVFIRNKPEKPARVIKKHRHSNIEPFANFSNNTDSSSNTVNNNCTNKDTNNESKSVLENGVRNNVVATVEPIYAQVKKKSERKAVASGGKKRQVNNTNINSNIEICKNNRESHGSSQLTEPSTSHSPPCQEIWSCPQCTLENKCHLEKCDASRRILCYRKLAVLAEREDLITQVMITRDYNPHGVYQVRLCKDGKWTTVLVDDLLPCDKRAHLVYSQAKRKQLWVPLIEKAVAKIHGCYEALVSGRAIEGLATLTGAPCESVSLQPSNVPPEEELDRDLIWAQLLSSRLARFLMGASCGGGNMKVDENEYQSRGLRPRHAYSVLDVRDMDGTRLLQLRNPWGHFSWKGDWSDDSNLWTPELRATLMPRGASDGVFWISFEDVLKYFDCIDICKVHCAGWNEGHFTGWNEVRLSGTLPPLCSVRHLSCVLLTVLEPTEAEFTLFQEGQRNWEKSKRSPLDLCVVILRNKLSSTSVRGFVGCHKMLERDIYLVVCLAFNHWHTGISDTAQYPEYLLAIHSSKPVLVEQIEPSEYILADTIISLTLAKGQRHEGRERMTAYYLTTGWAGLVVMVENRYENRWIHVRCDCHQSYNVVSTRGQLKTLDCVPPLHRQVIIVLTQLEGSGGFSVSHHLTHRLASRGGLHDWGPSGVSHLPPLDPGVEGLHSPRLIT</sequence>
<dbReference type="InterPro" id="IPR036443">
    <property type="entry name" value="Znf_RanBP2_sf"/>
</dbReference>
<feature type="domain" description="Calpain catalytic" evidence="15">
    <location>
        <begin position="1289"/>
        <end position="1356"/>
    </location>
</feature>
<accession>A0A3Q0IRD4</accession>
<feature type="domain" description="RanBP2-type" evidence="14">
    <location>
        <begin position="1"/>
        <end position="35"/>
    </location>
</feature>
<dbReference type="InterPro" id="IPR001876">
    <property type="entry name" value="Znf_RanBP2"/>
</dbReference>
<gene>
    <name evidence="17" type="primary">LOC103505896</name>
</gene>
<feature type="compositionally biased region" description="Low complexity" evidence="13">
    <location>
        <begin position="185"/>
        <end position="199"/>
    </location>
</feature>
<evidence type="ECO:0000256" key="7">
    <source>
        <dbReference type="ARBA" id="ARBA00022801"/>
    </source>
</evidence>
<comment type="caution">
    <text evidence="11">Lacks conserved residue(s) required for the propagation of feature annotation.</text>
</comment>
<dbReference type="PROSITE" id="PS50203">
    <property type="entry name" value="CALPAIN_CAT"/>
    <property type="match status" value="3"/>
</dbReference>
<name>A0A3Q0IRD4_DIACI</name>
<comment type="similarity">
    <text evidence="1">Belongs to the peptidase C2 family.</text>
</comment>
<feature type="compositionally biased region" description="Low complexity" evidence="13">
    <location>
        <begin position="1535"/>
        <end position="1555"/>
    </location>
</feature>
<evidence type="ECO:0000256" key="5">
    <source>
        <dbReference type="ARBA" id="ARBA00022737"/>
    </source>
</evidence>
<keyword evidence="6 12" id="KW-0863">Zinc-finger</keyword>
<dbReference type="PROSITE" id="PS01358">
    <property type="entry name" value="ZF_RANBP2_1"/>
    <property type="match status" value="6"/>
</dbReference>
<evidence type="ECO:0000256" key="1">
    <source>
        <dbReference type="ARBA" id="ARBA00007623"/>
    </source>
</evidence>
<dbReference type="Pfam" id="PF00648">
    <property type="entry name" value="Peptidase_C2"/>
    <property type="match status" value="2"/>
</dbReference>
<dbReference type="SUPFAM" id="SSF90209">
    <property type="entry name" value="Ran binding protein zinc finger-like"/>
    <property type="match status" value="1"/>
</dbReference>
<dbReference type="SMART" id="SM00547">
    <property type="entry name" value="ZnF_RBZ"/>
    <property type="match status" value="9"/>
</dbReference>
<proteinExistence type="inferred from homology"/>
<dbReference type="PANTHER" id="PTHR10183">
    <property type="entry name" value="CALPAIN"/>
    <property type="match status" value="1"/>
</dbReference>
<keyword evidence="16" id="KW-1185">Reference proteome</keyword>
<dbReference type="Pfam" id="PF00641">
    <property type="entry name" value="Zn_ribbon_RanBP"/>
    <property type="match status" value="4"/>
</dbReference>
<dbReference type="PANTHER" id="PTHR10183:SF382">
    <property type="entry name" value="CALPAIN-15"/>
    <property type="match status" value="1"/>
</dbReference>
<dbReference type="GeneID" id="103505896"/>
<dbReference type="SUPFAM" id="SSF54001">
    <property type="entry name" value="Cysteine proteinases"/>
    <property type="match status" value="3"/>
</dbReference>
<reference evidence="17" key="1">
    <citation type="submission" date="2025-08" db="UniProtKB">
        <authorList>
            <consortium name="RefSeq"/>
        </authorList>
    </citation>
    <scope>IDENTIFICATION</scope>
</reference>
<dbReference type="Proteomes" id="UP000079169">
    <property type="component" value="Unplaced"/>
</dbReference>
<evidence type="ECO:0000256" key="11">
    <source>
        <dbReference type="PROSITE-ProRule" id="PRU00239"/>
    </source>
</evidence>
<feature type="domain" description="RanBP2-type" evidence="14">
    <location>
        <begin position="1080"/>
        <end position="1114"/>
    </location>
</feature>
<feature type="domain" description="RanBP2-type" evidence="14">
    <location>
        <begin position="1125"/>
        <end position="1155"/>
    </location>
</feature>
<dbReference type="InterPro" id="IPR022684">
    <property type="entry name" value="Calpain_cysteine_protease"/>
</dbReference>
<dbReference type="SMART" id="SM00230">
    <property type="entry name" value="CysPc"/>
    <property type="match status" value="1"/>
</dbReference>
<feature type="region of interest" description="Disordered" evidence="13">
    <location>
        <begin position="786"/>
        <end position="805"/>
    </location>
</feature>
<feature type="active site" evidence="10">
    <location>
        <position position="1826"/>
    </location>
</feature>
<feature type="compositionally biased region" description="Polar residues" evidence="13">
    <location>
        <begin position="152"/>
        <end position="163"/>
    </location>
</feature>
<keyword evidence="4" id="KW-0479">Metal-binding</keyword>
<feature type="domain" description="RanBP2-type" evidence="14">
    <location>
        <begin position="504"/>
        <end position="533"/>
    </location>
</feature>
<evidence type="ECO:0000256" key="12">
    <source>
        <dbReference type="PROSITE-ProRule" id="PRU00322"/>
    </source>
</evidence>
<feature type="compositionally biased region" description="Polar residues" evidence="13">
    <location>
        <begin position="1494"/>
        <end position="1506"/>
    </location>
</feature>
<evidence type="ECO:0000256" key="9">
    <source>
        <dbReference type="ARBA" id="ARBA00022833"/>
    </source>
</evidence>
<feature type="compositionally biased region" description="Basic and acidic residues" evidence="13">
    <location>
        <begin position="167"/>
        <end position="176"/>
    </location>
</feature>
<feature type="region of interest" description="Disordered" evidence="13">
    <location>
        <begin position="152"/>
        <end position="303"/>
    </location>
</feature>
<dbReference type="GO" id="GO:0008270">
    <property type="term" value="F:zinc ion binding"/>
    <property type="evidence" value="ECO:0007669"/>
    <property type="project" value="UniProtKB-KW"/>
</dbReference>
<feature type="region of interest" description="Disordered" evidence="13">
    <location>
        <begin position="1481"/>
        <end position="1506"/>
    </location>
</feature>
<evidence type="ECO:0000256" key="3">
    <source>
        <dbReference type="ARBA" id="ARBA00022670"/>
    </source>
</evidence>
<feature type="domain" description="Calpain catalytic" evidence="15">
    <location>
        <begin position="1668"/>
        <end position="1902"/>
    </location>
</feature>
<keyword evidence="9" id="KW-0862">Zinc</keyword>
<feature type="compositionally biased region" description="Basic and acidic residues" evidence="13">
    <location>
        <begin position="1408"/>
        <end position="1421"/>
    </location>
</feature>
<dbReference type="FunFam" id="3.90.70.10:FF:000010">
    <property type="entry name" value="Calpain 15"/>
    <property type="match status" value="1"/>
</dbReference>
<dbReference type="Gene3D" id="2.30.30.380">
    <property type="entry name" value="Zn-finger domain of Sec23/24"/>
    <property type="match status" value="1"/>
</dbReference>
<evidence type="ECO:0000256" key="2">
    <source>
        <dbReference type="ARBA" id="ARBA00022553"/>
    </source>
</evidence>
<feature type="region of interest" description="Disordered" evidence="13">
    <location>
        <begin position="75"/>
        <end position="125"/>
    </location>
</feature>
<feature type="region of interest" description="Disordered" evidence="13">
    <location>
        <begin position="1395"/>
        <end position="1437"/>
    </location>
</feature>
<feature type="active site" evidence="10">
    <location>
        <position position="1846"/>
    </location>
</feature>
<feature type="compositionally biased region" description="Polar residues" evidence="13">
    <location>
        <begin position="650"/>
        <end position="666"/>
    </location>
</feature>